<feature type="domain" description="CobQ/CobB/MinD/ParA nucleotide binding" evidence="3">
    <location>
        <begin position="16"/>
        <end position="229"/>
    </location>
</feature>
<dbReference type="GO" id="GO:0005524">
    <property type="term" value="F:ATP binding"/>
    <property type="evidence" value="ECO:0007669"/>
    <property type="project" value="UniProtKB-KW"/>
</dbReference>
<dbReference type="GO" id="GO:0016887">
    <property type="term" value="F:ATP hydrolysis activity"/>
    <property type="evidence" value="ECO:0007669"/>
    <property type="project" value="TreeGrafter"/>
</dbReference>
<dbReference type="InterPro" id="IPR002586">
    <property type="entry name" value="CobQ/CobB/MinD/ParA_Nub-bd_dom"/>
</dbReference>
<dbReference type="SUPFAM" id="SSF52540">
    <property type="entry name" value="P-loop containing nucleoside triphosphate hydrolases"/>
    <property type="match status" value="1"/>
</dbReference>
<gene>
    <name evidence="4" type="ORF">SAMN06272737_12813</name>
</gene>
<dbReference type="GO" id="GO:0009898">
    <property type="term" value="C:cytoplasmic side of plasma membrane"/>
    <property type="evidence" value="ECO:0007669"/>
    <property type="project" value="TreeGrafter"/>
</dbReference>
<proteinExistence type="predicted"/>
<evidence type="ECO:0000256" key="2">
    <source>
        <dbReference type="ARBA" id="ARBA00022840"/>
    </source>
</evidence>
<organism evidence="4 5">
    <name type="scientific">Blastococcus mobilis</name>
    <dbReference type="NCBI Taxonomy" id="1938746"/>
    <lineage>
        <taxon>Bacteria</taxon>
        <taxon>Bacillati</taxon>
        <taxon>Actinomycetota</taxon>
        <taxon>Actinomycetes</taxon>
        <taxon>Geodermatophilales</taxon>
        <taxon>Geodermatophilaceae</taxon>
        <taxon>Blastococcus</taxon>
    </lineage>
</organism>
<dbReference type="PIRSF" id="PIRSF005647">
    <property type="entry name" value="CooC"/>
    <property type="match status" value="1"/>
</dbReference>
<dbReference type="InterPro" id="IPR050625">
    <property type="entry name" value="ParA/MinD_ATPase"/>
</dbReference>
<name>A0A238ZF02_9ACTN</name>
<dbReference type="RefSeq" id="WP_141137577.1">
    <property type="nucleotide sequence ID" value="NZ_FZNO01000028.1"/>
</dbReference>
<dbReference type="EMBL" id="FZNO01000028">
    <property type="protein sequence ID" value="SNR81709.1"/>
    <property type="molecule type" value="Genomic_DNA"/>
</dbReference>
<dbReference type="GO" id="GO:0005829">
    <property type="term" value="C:cytosol"/>
    <property type="evidence" value="ECO:0007669"/>
    <property type="project" value="TreeGrafter"/>
</dbReference>
<dbReference type="InterPro" id="IPR014433">
    <property type="entry name" value="CooC"/>
</dbReference>
<dbReference type="AlphaFoldDB" id="A0A238ZF02"/>
<protein>
    <submittedName>
        <fullName evidence="4">CO dehydrogenase maturation factor</fullName>
    </submittedName>
</protein>
<dbReference type="PANTHER" id="PTHR43384:SF6">
    <property type="entry name" value="SEPTUM SITE-DETERMINING PROTEIN MIND HOMOLOG, CHLOROPLASTIC"/>
    <property type="match status" value="1"/>
</dbReference>
<keyword evidence="1" id="KW-0547">Nucleotide-binding</keyword>
<dbReference type="Proteomes" id="UP000198403">
    <property type="component" value="Unassembled WGS sequence"/>
</dbReference>
<evidence type="ECO:0000313" key="5">
    <source>
        <dbReference type="Proteomes" id="UP000198403"/>
    </source>
</evidence>
<evidence type="ECO:0000256" key="1">
    <source>
        <dbReference type="ARBA" id="ARBA00022741"/>
    </source>
</evidence>
<dbReference type="InterPro" id="IPR027417">
    <property type="entry name" value="P-loop_NTPase"/>
</dbReference>
<keyword evidence="5" id="KW-1185">Reference proteome</keyword>
<dbReference type="Pfam" id="PF01656">
    <property type="entry name" value="CbiA"/>
    <property type="match status" value="1"/>
</dbReference>
<evidence type="ECO:0000259" key="3">
    <source>
        <dbReference type="Pfam" id="PF01656"/>
    </source>
</evidence>
<sequence>MTTTARPVALKVGVVGKGGVGKTTVAGLLARAWAERGRTVVAIDTDSNPNLGLSLGLSLEETEAVPVLPRSVVVGRAGGPAAEDLVGEYGRPTPAGPTLLSAIRVAQAGAGCTCGGHATVRSLLADALADVDLTLVDMEAGLEHLSRSGGTLAHADLLLVVCEPTRKSVVTAVRTATLAAELGIPKVLAVGNKARSPEDEDYLRTALAEEGLAVAGVLPYDEDVARADRAGAVGSPPGTPAVRAELETVLDAVESSRGSLAADG</sequence>
<keyword evidence="2" id="KW-0067">ATP-binding</keyword>
<dbReference type="GO" id="GO:0051782">
    <property type="term" value="P:negative regulation of cell division"/>
    <property type="evidence" value="ECO:0007669"/>
    <property type="project" value="TreeGrafter"/>
</dbReference>
<reference evidence="4 5" key="1">
    <citation type="submission" date="2017-06" db="EMBL/GenBank/DDBJ databases">
        <authorList>
            <person name="Kim H.J."/>
            <person name="Triplett B.A."/>
        </authorList>
    </citation>
    <scope>NUCLEOTIDE SEQUENCE [LARGE SCALE GENOMIC DNA]</scope>
    <source>
        <strain evidence="4 5">DSM 44272</strain>
    </source>
</reference>
<dbReference type="OrthoDB" id="5192271at2"/>
<dbReference type="PANTHER" id="PTHR43384">
    <property type="entry name" value="SEPTUM SITE-DETERMINING PROTEIN MIND HOMOLOG, CHLOROPLASTIC-RELATED"/>
    <property type="match status" value="1"/>
</dbReference>
<dbReference type="Gene3D" id="3.40.50.300">
    <property type="entry name" value="P-loop containing nucleotide triphosphate hydrolases"/>
    <property type="match status" value="1"/>
</dbReference>
<evidence type="ECO:0000313" key="4">
    <source>
        <dbReference type="EMBL" id="SNR81709.1"/>
    </source>
</evidence>
<accession>A0A238ZF02</accession>